<feature type="compositionally biased region" description="Basic and acidic residues" evidence="5">
    <location>
        <begin position="2512"/>
        <end position="2522"/>
    </location>
</feature>
<evidence type="ECO:0000256" key="3">
    <source>
        <dbReference type="ARBA" id="ARBA00022598"/>
    </source>
</evidence>
<dbReference type="STRING" id="1093900.A0A507B842"/>
<evidence type="ECO:0000256" key="4">
    <source>
        <dbReference type="ARBA" id="ARBA00029454"/>
    </source>
</evidence>
<comment type="similarity">
    <text evidence="4">Belongs to the NRP synthetase family.</text>
</comment>
<keyword evidence="3" id="KW-0436">Ligase</keyword>
<name>A0A507B842_9PEZI</name>
<dbReference type="InParanoid" id="A0A507B842"/>
<dbReference type="Gene3D" id="3.50.50.60">
    <property type="entry name" value="FAD/NAD(P)-binding domain"/>
    <property type="match status" value="1"/>
</dbReference>
<dbReference type="InterPro" id="IPR009081">
    <property type="entry name" value="PP-bd_ACP"/>
</dbReference>
<keyword evidence="2" id="KW-0597">Phosphoprotein</keyword>
<evidence type="ECO:0000256" key="5">
    <source>
        <dbReference type="SAM" id="MobiDB-lite"/>
    </source>
</evidence>
<dbReference type="SUPFAM" id="SSF47336">
    <property type="entry name" value="ACP-like"/>
    <property type="match status" value="3"/>
</dbReference>
<evidence type="ECO:0000256" key="2">
    <source>
        <dbReference type="ARBA" id="ARBA00022553"/>
    </source>
</evidence>
<feature type="region of interest" description="Disordered" evidence="5">
    <location>
        <begin position="116"/>
        <end position="146"/>
    </location>
</feature>
<accession>A0A507B842</accession>
<feature type="region of interest" description="Disordered" evidence="5">
    <location>
        <begin position="2608"/>
        <end position="2695"/>
    </location>
</feature>
<feature type="compositionally biased region" description="Low complexity" evidence="5">
    <location>
        <begin position="128"/>
        <end position="144"/>
    </location>
</feature>
<feature type="domain" description="Condensation" evidence="8">
    <location>
        <begin position="387"/>
        <end position="810"/>
    </location>
</feature>
<dbReference type="SUPFAM" id="SSF52777">
    <property type="entry name" value="CoA-dependent acyltransferases"/>
    <property type="match status" value="6"/>
</dbReference>
<dbReference type="Pfam" id="PF00668">
    <property type="entry name" value="Condensation"/>
    <property type="match status" value="3"/>
</dbReference>
<dbReference type="CDD" id="cd19542">
    <property type="entry name" value="CT_NRPS-like"/>
    <property type="match status" value="1"/>
</dbReference>
<feature type="compositionally biased region" description="Low complexity" evidence="5">
    <location>
        <begin position="2680"/>
        <end position="2690"/>
    </location>
</feature>
<dbReference type="RefSeq" id="XP_030994649.1">
    <property type="nucleotide sequence ID" value="XM_031141231.1"/>
</dbReference>
<dbReference type="Pfam" id="PF00550">
    <property type="entry name" value="PP-binding"/>
    <property type="match status" value="2"/>
</dbReference>
<feature type="region of interest" description="Disordered" evidence="5">
    <location>
        <begin position="2509"/>
        <end position="2536"/>
    </location>
</feature>
<feature type="domain" description="Carrier" evidence="7">
    <location>
        <begin position="29"/>
        <end position="90"/>
    </location>
</feature>
<gene>
    <name evidence="9" type="ORF">E0L32_006583</name>
</gene>
<feature type="compositionally biased region" description="Low complexity" evidence="5">
    <location>
        <begin position="2608"/>
        <end position="2625"/>
    </location>
</feature>
<feature type="domain" description="Condensation" evidence="8">
    <location>
        <begin position="1952"/>
        <end position="2337"/>
    </location>
</feature>
<dbReference type="PANTHER" id="PTHR45398">
    <property type="match status" value="1"/>
</dbReference>
<comment type="caution">
    <text evidence="9">The sequence shown here is derived from an EMBL/GenBank/DDBJ whole genome shotgun (WGS) entry which is preliminary data.</text>
</comment>
<dbReference type="InterPro" id="IPR045851">
    <property type="entry name" value="AMP-bd_C_sf"/>
</dbReference>
<sequence length="2811" mass="309552">MDSAVTLTSPHRDESPSPWCPVEEMSVEDRLRMLVSEVLGVKEERIDLLDSFVELGGNRRSAEILRRSCLAAGMSVSTHDILTCRTLAELQTRIVPHPTTPPSDASQASPVAPLHLTSSNEDLSTDETSPSPSSRQSSTSSKTTAGCGNGAEELVALHRAVSDAVFLRPRAGLLDGKLVAILTLTIFQSKEPFHVSEPQIISQHKAVFAGTQVADVRRELEASPDKYQRPDVWVVIESMPVTEDGATDRRRLRTWIQNINETVYQSIMSLDVHQTLLGPANEMERSVQRLVGKALQLPLERIGMNFSFSQLGGDELLAMQLVARAKLESIFLEAHEIMCPNLKLQQLANLASQKGGLAHKQEEELPGDFELAPMQHVYFHTAMGGEYAERTSSNLAYRFNQSMLLRINAMVTPEDVRAAIEAVVGHHSMLRARFTFTTEGWVQHIQPEVAGSFRLEHRAANTEEDMEAIIEATQASIDVESGPVFAVDHVRTREGQELLYIIAHHLVVDLLSWRVIIRDLEELLEKGSLMSQRSMPFHKWIEIQRAEVLTATVAERVVDVTPGDYLYWEMQDVPNTYGDATEAGFILSPELSTLLQGTCNRVFGTESVDIYMAALLLSFSQTFHDRPVPAIWNQEHGRELEEPELDISETVGWFTTLCPVQESVQGSDDFIEVLKRVKDARRSTRVKASHNLAARLFNADAPDLLATEQPFEFIFSYAGSLQQLDGTSGFLEQVTIPGRTLASRTSDIGPQVGRIALFEVNAMIDRGIAKIKILYNRRSKHQERIKSWIQNYEHLLLEAIGRLRYHAEELTLSDVPYLDVKYESIAKLNVSLTSELGLTTVRDVEAVYPVTPGQQSLLITQAREPERCFLHSYYEYASPIGEMVNISRLCAAWQHVVAKHPALRTVFIDSVTETGLFDQVILKRCSPNMLFFDATPGEDPVEALSDLPTEPNNPGQPRHRLAVCKTPIKTIVKIDVSETLCDAMSFHTIVSDLRKAYTTERALPEPTGMPYPGYIRFLGSARSSDSLGFWKDRLSANRPCILPRLGNRNLPGPSEKAHLDIDIQPRTVADFARAQNVTPDTVLRAAWGLVVRAYTGMNDVVFGYRTSGREAASGSPSMRGSVGSYANIVACNMDLSPYKTLAAVLRAVEDHHVASLPHQYVSIAEVAHKLGLKGNESLFNSYLSYTTEPADLNSRFSMTPDVVIRNILNQETSQYDLAVNVRFLSGRLAVDIDSSLMPESQALNLASTFGRAVQAILESPNGSVEGVDLFTDRDFAQILTWGNEAAGTKHPNGIVHDLVTKRSLDHPDSQAICAWDGELTYRQLTQYSEMLAYHLIDAGVKPQDRIPVVMGKSQWTPVTMLAVLKVGASFVPIDSDELGLLQPMCDQLDCKLALCDEVVAQVLASVFKKLIIISSDVMETFRLPEMRLPLICGPNDIACVFFTPVSSKQVKGLAFTHEAMTTAFLAQGPAADISHRSRVMQLSSINVDIALAEIFTTLIHGGCVCIPKSSDRLSDFTGAVQRLNINWSYMTPNLSRKLNVDELTTLRTVCFRTRTLDEDSWQPWAGKKKVLFAYGAPDVCPLGIAFLEVFGPQDLNRIGRPLVGSFWIINPEDHRKLMPIGAVGELVIEGPTLGCSYSNGRIDMTYWNSAEFNEGKKTKYYKTGHRVRYMEKGVLEMISSKAEDLQLNGRTIILTEIEQHLRRCLGHGVDVMVEAIAFRGTKAPPDLAAFVELGPLFDGTDDLARLSEVTRERLFIAKKLVQTALRNTVPGYMLPTLYIPVKQLPLTPSLKINRRSLQKMIKGLSRDQLLALSEIPSPINVQTMGFKPLPLTEAEERMRKTWARALRVEPAAINTADGFVRAGGDVVLASKLVAECRKQSIKVSIADLMNNIALTDICRSTVNLEENPAPETTSAPASPSKEPAAAAHMSISEKLVGILAAKAGLDRNIIEDFAEASAIQARSIEAGMLRGRANVNYLQFSFNGSVNNKKLEEAFQTLTRIHPILRTAFVPHNRKVYQVVLKEFHTGFKRHMCPNWRLEGLAEKLIKKDQSSPISFSLPLTKATLVDAPKQTTLILRLSKAQYDDLSVAVLVKDLKRLYDGSQAPPKRPTYCSFMRAAHSASINGGEEYWRQVLDGATMTQVIAHSKPYTLTTNAKTIKEQMPISLPTNLGISFETVLKSAWAMVLATLAGTGDVVFGEMIEGRHAHLRKGQSAYGVLGPTCNVLPVRVRFGDVALSPLQLLQYVHAQRLASIPFENFGYQRMVQKCTSWQYWTRLSTVVQHQREETSLSAEEPKTFHLGSAGCKLTITEAKAKDLPDLLVESMIHETDKLSLSMTFCADRVPVSFAKEALRMLSANIDLLTGVSLMQTVVPTGTEYSNMQHQIPLAQASGTINQLMSEVQIIQQKKAAEDMLTEKQMVALREFITKAWQVVLDPKKLGVPEEQQHNAAFYNLWGSLLPAAQLAIYMTKESAKVDLPGLPRGFSVTMEEIIEHPTMMRQYELIARKLTGGGEGKRSSGETEQRFTSPTVTNTTTSRRRSTITAGATFGKSILRLATTKLHGDRSSTLGHSRMHSAPPVTAAAATTIAENNTDEFVSPLTPENQVAAQQLTSAATATKTTEESSTAPQLPMLPLFTPVCDVGDPIDEPAPRQAGRQGSKTSMESMTDGSSATSEEAPLAPVSTVSATTTATNGGADGVRGVHFDGTGDVPAHNGIHDNNETHAPKSRLEGIAEQDFVIWVGVVGHLLDERGRALREKKGAGAGMFEVIEGLYAAGNSSASVMGRTYAGAGATLGPALTFAYIAATDCGKARS</sequence>
<evidence type="ECO:0000313" key="9">
    <source>
        <dbReference type="EMBL" id="TPX12938.1"/>
    </source>
</evidence>
<dbReference type="Gene3D" id="3.30.559.10">
    <property type="entry name" value="Chloramphenicol acetyltransferase-like domain"/>
    <property type="match status" value="3"/>
</dbReference>
<dbReference type="InterPro" id="IPR000873">
    <property type="entry name" value="AMP-dep_synth/lig_dom"/>
</dbReference>
<dbReference type="InterPro" id="IPR036736">
    <property type="entry name" value="ACP-like_sf"/>
</dbReference>
<dbReference type="Gene3D" id="3.30.559.30">
    <property type="entry name" value="Nonribosomal peptide synthetase, condensation domain"/>
    <property type="match status" value="3"/>
</dbReference>
<dbReference type="Pfam" id="PF00501">
    <property type="entry name" value="AMP-binding"/>
    <property type="match status" value="1"/>
</dbReference>
<evidence type="ECO:0000259" key="6">
    <source>
        <dbReference type="Pfam" id="PF00501"/>
    </source>
</evidence>
<protein>
    <submittedName>
        <fullName evidence="9">Uncharacterized protein</fullName>
    </submittedName>
</protein>
<dbReference type="InterPro" id="IPR001242">
    <property type="entry name" value="Condensation_dom"/>
</dbReference>
<feature type="compositionally biased region" description="Polar residues" evidence="5">
    <location>
        <begin position="2654"/>
        <end position="2672"/>
    </location>
</feature>
<evidence type="ECO:0000256" key="1">
    <source>
        <dbReference type="ARBA" id="ARBA00022450"/>
    </source>
</evidence>
<dbReference type="GO" id="GO:0016874">
    <property type="term" value="F:ligase activity"/>
    <property type="evidence" value="ECO:0007669"/>
    <property type="project" value="UniProtKB-KW"/>
</dbReference>
<feature type="domain" description="Condensation" evidence="8">
    <location>
        <begin position="845"/>
        <end position="1278"/>
    </location>
</feature>
<evidence type="ECO:0000259" key="8">
    <source>
        <dbReference type="Pfam" id="PF00668"/>
    </source>
</evidence>
<dbReference type="FunFam" id="3.30.300.30:FF:000015">
    <property type="entry name" value="Nonribosomal peptide synthase SidD"/>
    <property type="match status" value="1"/>
</dbReference>
<evidence type="ECO:0000259" key="7">
    <source>
        <dbReference type="Pfam" id="PF00550"/>
    </source>
</evidence>
<dbReference type="Proteomes" id="UP000319257">
    <property type="component" value="Unassembled WGS sequence"/>
</dbReference>
<dbReference type="GeneID" id="41974030"/>
<dbReference type="InterPro" id="IPR042099">
    <property type="entry name" value="ANL_N_sf"/>
</dbReference>
<organism evidence="9 10">
    <name type="scientific">Thyridium curvatum</name>
    <dbReference type="NCBI Taxonomy" id="1093900"/>
    <lineage>
        <taxon>Eukaryota</taxon>
        <taxon>Fungi</taxon>
        <taxon>Dikarya</taxon>
        <taxon>Ascomycota</taxon>
        <taxon>Pezizomycotina</taxon>
        <taxon>Sordariomycetes</taxon>
        <taxon>Sordariomycetidae</taxon>
        <taxon>Thyridiales</taxon>
        <taxon>Thyridiaceae</taxon>
        <taxon>Thyridium</taxon>
    </lineage>
</organism>
<feature type="domain" description="AMP-dependent synthetase/ligase" evidence="6">
    <location>
        <begin position="1305"/>
        <end position="1634"/>
    </location>
</feature>
<dbReference type="Gene3D" id="3.40.50.12780">
    <property type="entry name" value="N-terminal domain of ligase-like"/>
    <property type="match status" value="1"/>
</dbReference>
<dbReference type="FunFam" id="3.30.559.30:FF:000002">
    <property type="entry name" value="Nonribosomal peptide synthase Pes1"/>
    <property type="match status" value="1"/>
</dbReference>
<dbReference type="Gene3D" id="1.10.1200.10">
    <property type="entry name" value="ACP-like"/>
    <property type="match status" value="3"/>
</dbReference>
<dbReference type="FunFam" id="3.30.559.10:FF:000016">
    <property type="entry name" value="Nonribosomal peptide synthase Pes1"/>
    <property type="match status" value="1"/>
</dbReference>
<dbReference type="SUPFAM" id="SSF56801">
    <property type="entry name" value="Acetyl-CoA synthetase-like"/>
    <property type="match status" value="2"/>
</dbReference>
<dbReference type="InterPro" id="IPR023213">
    <property type="entry name" value="CAT-like_dom_sf"/>
</dbReference>
<dbReference type="OrthoDB" id="416786at2759"/>
<dbReference type="EMBL" id="SKBQ01000038">
    <property type="protein sequence ID" value="TPX12938.1"/>
    <property type="molecule type" value="Genomic_DNA"/>
</dbReference>
<keyword evidence="10" id="KW-1185">Reference proteome</keyword>
<reference evidence="9 10" key="1">
    <citation type="submission" date="2019-06" db="EMBL/GenBank/DDBJ databases">
        <title>Draft genome sequence of the filamentous fungus Phialemoniopsis curvata isolated from diesel fuel.</title>
        <authorList>
            <person name="Varaljay V.A."/>
            <person name="Lyon W.J."/>
            <person name="Crouch A.L."/>
            <person name="Drake C.E."/>
            <person name="Hollomon J.M."/>
            <person name="Nadeau L.J."/>
            <person name="Nunn H.S."/>
            <person name="Stevenson B.S."/>
            <person name="Bojanowski C.L."/>
            <person name="Crookes-Goodson W.J."/>
        </authorList>
    </citation>
    <scope>NUCLEOTIDE SEQUENCE [LARGE SCALE GENOMIC DNA]</scope>
    <source>
        <strain evidence="9 10">D216</strain>
    </source>
</reference>
<dbReference type="InterPro" id="IPR036188">
    <property type="entry name" value="FAD/NAD-bd_sf"/>
</dbReference>
<proteinExistence type="inferred from homology"/>
<dbReference type="PANTHER" id="PTHR45398:SF1">
    <property type="entry name" value="ENZYME, PUTATIVE (JCVI)-RELATED"/>
    <property type="match status" value="1"/>
</dbReference>
<feature type="domain" description="Carrier" evidence="7">
    <location>
        <begin position="1837"/>
        <end position="1892"/>
    </location>
</feature>
<evidence type="ECO:0000313" key="10">
    <source>
        <dbReference type="Proteomes" id="UP000319257"/>
    </source>
</evidence>
<dbReference type="Gene3D" id="3.30.300.30">
    <property type="match status" value="2"/>
</dbReference>
<feature type="compositionally biased region" description="Low complexity" evidence="5">
    <location>
        <begin position="2525"/>
        <end position="2534"/>
    </location>
</feature>
<keyword evidence="1" id="KW-0596">Phosphopantetheine</keyword>